<organism evidence="4 5">
    <name type="scientific">Amphibacillus indicireducens</name>
    <dbReference type="NCBI Taxonomy" id="1076330"/>
    <lineage>
        <taxon>Bacteria</taxon>
        <taxon>Bacillati</taxon>
        <taxon>Bacillota</taxon>
        <taxon>Bacilli</taxon>
        <taxon>Bacillales</taxon>
        <taxon>Bacillaceae</taxon>
        <taxon>Amphibacillus</taxon>
    </lineage>
</organism>
<reference evidence="5" key="1">
    <citation type="journal article" date="2019" name="Int. J. Syst. Evol. Microbiol.">
        <title>The Global Catalogue of Microorganisms (GCM) 10K type strain sequencing project: providing services to taxonomists for standard genome sequencing and annotation.</title>
        <authorList>
            <consortium name="The Broad Institute Genomics Platform"/>
            <consortium name="The Broad Institute Genome Sequencing Center for Infectious Disease"/>
            <person name="Wu L."/>
            <person name="Ma J."/>
        </authorList>
    </citation>
    <scope>NUCLEOTIDE SEQUENCE [LARGE SCALE GENOMIC DNA]</scope>
    <source>
        <strain evidence="5">JCM 17250</strain>
    </source>
</reference>
<name>A0ABP7VUT4_9BACI</name>
<protein>
    <recommendedName>
        <fullName evidence="3">N-acetyltransferase domain-containing protein</fullName>
    </recommendedName>
</protein>
<dbReference type="PANTHER" id="PTHR43877">
    <property type="entry name" value="AMINOALKYLPHOSPHONATE N-ACETYLTRANSFERASE-RELATED-RELATED"/>
    <property type="match status" value="1"/>
</dbReference>
<gene>
    <name evidence="4" type="ORF">GCM10022410_19920</name>
</gene>
<evidence type="ECO:0000313" key="4">
    <source>
        <dbReference type="EMBL" id="GAA4074908.1"/>
    </source>
</evidence>
<dbReference type="Gene3D" id="3.40.630.30">
    <property type="match status" value="1"/>
</dbReference>
<evidence type="ECO:0000256" key="1">
    <source>
        <dbReference type="ARBA" id="ARBA00022679"/>
    </source>
</evidence>
<proteinExistence type="predicted"/>
<evidence type="ECO:0000256" key="2">
    <source>
        <dbReference type="ARBA" id="ARBA00023315"/>
    </source>
</evidence>
<feature type="domain" description="N-acetyltransferase" evidence="3">
    <location>
        <begin position="1"/>
        <end position="165"/>
    </location>
</feature>
<dbReference type="InterPro" id="IPR000182">
    <property type="entry name" value="GNAT_dom"/>
</dbReference>
<dbReference type="InterPro" id="IPR050832">
    <property type="entry name" value="Bact_Acetyltransf"/>
</dbReference>
<dbReference type="PROSITE" id="PS51186">
    <property type="entry name" value="GNAT"/>
    <property type="match status" value="1"/>
</dbReference>
<dbReference type="EMBL" id="BAABDL010000112">
    <property type="protein sequence ID" value="GAA4074908.1"/>
    <property type="molecule type" value="Genomic_DNA"/>
</dbReference>
<evidence type="ECO:0000313" key="5">
    <source>
        <dbReference type="Proteomes" id="UP001501734"/>
    </source>
</evidence>
<keyword evidence="1" id="KW-0808">Transferase</keyword>
<dbReference type="Proteomes" id="UP001501734">
    <property type="component" value="Unassembled WGS sequence"/>
</dbReference>
<dbReference type="Pfam" id="PF00583">
    <property type="entry name" value="Acetyltransf_1"/>
    <property type="match status" value="1"/>
</dbReference>
<dbReference type="InterPro" id="IPR016181">
    <property type="entry name" value="Acyl_CoA_acyltransferase"/>
</dbReference>
<dbReference type="RefSeq" id="WP_344912751.1">
    <property type="nucleotide sequence ID" value="NZ_BAABDL010000112.1"/>
</dbReference>
<dbReference type="SUPFAM" id="SSF55729">
    <property type="entry name" value="Acyl-CoA N-acyltransferases (Nat)"/>
    <property type="match status" value="1"/>
</dbReference>
<sequence>MIREATIQDLEEIMTNVRAVVKWMHERGSRQWDMSYPTEADYQKDIDRRELFVYLLEGKIVGVYTLSCEGHQEYPSINWASDVPAWTLKRVAINPDYHGRGIADQLMRFAEEQAKNAGIYRINTDTYSENLHAQKLFKRHGYQLVDKRTGRRGTIEFFYFEKVLSNEED</sequence>
<comment type="caution">
    <text evidence="4">The sequence shown here is derived from an EMBL/GenBank/DDBJ whole genome shotgun (WGS) entry which is preliminary data.</text>
</comment>
<keyword evidence="5" id="KW-1185">Reference proteome</keyword>
<dbReference type="CDD" id="cd04301">
    <property type="entry name" value="NAT_SF"/>
    <property type="match status" value="1"/>
</dbReference>
<keyword evidence="2" id="KW-0012">Acyltransferase</keyword>
<evidence type="ECO:0000259" key="3">
    <source>
        <dbReference type="PROSITE" id="PS51186"/>
    </source>
</evidence>
<accession>A0ABP7VUT4</accession>